<dbReference type="PRINTS" id="PR02051">
    <property type="entry name" value="PROTEINF175"/>
</dbReference>
<keyword evidence="2" id="KW-1185">Reference proteome</keyword>
<protein>
    <submittedName>
        <fullName evidence="1">Uncharacterized protein</fullName>
    </submittedName>
</protein>
<dbReference type="GO" id="GO:0005634">
    <property type="term" value="C:nucleus"/>
    <property type="evidence" value="ECO:0000318"/>
    <property type="project" value="GO_Central"/>
</dbReference>
<dbReference type="OrthoDB" id="6358435at2759"/>
<dbReference type="EMBL" id="CM004395">
    <property type="protein sequence ID" value="OAY41552.1"/>
    <property type="molecule type" value="Genomic_DNA"/>
</dbReference>
<dbReference type="PANTHER" id="PTHR31728">
    <property type="entry name" value="ABRAXAS FAMILY MEMBER"/>
    <property type="match status" value="1"/>
</dbReference>
<dbReference type="Gramene" id="Manes.09G111300.4.v8.1">
    <property type="protein sequence ID" value="Manes.09G111300.4.v8.1.CDS"/>
    <property type="gene ID" value="Manes.09G111300.v8.1"/>
</dbReference>
<dbReference type="OMA" id="TIHTHEY"/>
<dbReference type="PRINTS" id="PR02054">
    <property type="entry name" value="FAM175PLANT"/>
</dbReference>
<dbReference type="PANTHER" id="PTHR31728:SF5">
    <property type="entry name" value="OS07G0540200 PROTEIN"/>
    <property type="match status" value="1"/>
</dbReference>
<accession>A0A2C9V9Z4</accession>
<dbReference type="Gramene" id="Manes.09G111300.3.v8.1">
    <property type="protein sequence ID" value="Manes.09G111300.3.v8.1.CDS"/>
    <property type="gene ID" value="Manes.09G111300.v8.1"/>
</dbReference>
<dbReference type="InterPro" id="IPR023238">
    <property type="entry name" value="FAM175"/>
</dbReference>
<dbReference type="Proteomes" id="UP000091857">
    <property type="component" value="Chromosome 9"/>
</dbReference>
<dbReference type="InterPro" id="IPR023241">
    <property type="entry name" value="FAM175_plant"/>
</dbReference>
<evidence type="ECO:0000313" key="1">
    <source>
        <dbReference type="EMBL" id="OAY41552.1"/>
    </source>
</evidence>
<proteinExistence type="predicted"/>
<organism evidence="1 2">
    <name type="scientific">Manihot esculenta</name>
    <name type="common">Cassava</name>
    <name type="synonym">Jatropha manihot</name>
    <dbReference type="NCBI Taxonomy" id="3983"/>
    <lineage>
        <taxon>Eukaryota</taxon>
        <taxon>Viridiplantae</taxon>
        <taxon>Streptophyta</taxon>
        <taxon>Embryophyta</taxon>
        <taxon>Tracheophyta</taxon>
        <taxon>Spermatophyta</taxon>
        <taxon>Magnoliopsida</taxon>
        <taxon>eudicotyledons</taxon>
        <taxon>Gunneridae</taxon>
        <taxon>Pentapetalae</taxon>
        <taxon>rosids</taxon>
        <taxon>fabids</taxon>
        <taxon>Malpighiales</taxon>
        <taxon>Euphorbiaceae</taxon>
        <taxon>Crotonoideae</taxon>
        <taxon>Manihoteae</taxon>
        <taxon>Manihot</taxon>
    </lineage>
</organism>
<evidence type="ECO:0000313" key="2">
    <source>
        <dbReference type="Proteomes" id="UP000091857"/>
    </source>
</evidence>
<dbReference type="CDD" id="cd23656">
    <property type="entry name" value="Abraxas_plant"/>
    <property type="match status" value="1"/>
</dbReference>
<name>A0A2C9V9Z4_MANES</name>
<comment type="caution">
    <text evidence="1">The sequence shown here is derived from an EMBL/GenBank/DDBJ whole genome shotgun (WGS) entry which is preliminary data.</text>
</comment>
<dbReference type="GO" id="GO:0031593">
    <property type="term" value="F:polyubiquitin modification-dependent protein binding"/>
    <property type="evidence" value="ECO:0000318"/>
    <property type="project" value="GO_Central"/>
</dbReference>
<reference evidence="2" key="1">
    <citation type="journal article" date="2016" name="Nat. Biotechnol.">
        <title>Sequencing wild and cultivated cassava and related species reveals extensive interspecific hybridization and genetic diversity.</title>
        <authorList>
            <person name="Bredeson J.V."/>
            <person name="Lyons J.B."/>
            <person name="Prochnik S.E."/>
            <person name="Wu G.A."/>
            <person name="Ha C.M."/>
            <person name="Edsinger-Gonzales E."/>
            <person name="Grimwood J."/>
            <person name="Schmutz J."/>
            <person name="Rabbi I.Y."/>
            <person name="Egesi C."/>
            <person name="Nauluvula P."/>
            <person name="Lebot V."/>
            <person name="Ndunguru J."/>
            <person name="Mkamilo G."/>
            <person name="Bart R.S."/>
            <person name="Setter T.L."/>
            <person name="Gleadow R.M."/>
            <person name="Kulakow P."/>
            <person name="Ferguson M.E."/>
            <person name="Rounsley S."/>
            <person name="Rokhsar D.S."/>
        </authorList>
    </citation>
    <scope>NUCLEOTIDE SEQUENCE [LARGE SCALE GENOMIC DNA]</scope>
    <source>
        <strain evidence="2">cv. AM560-2</strain>
    </source>
</reference>
<gene>
    <name evidence="1" type="ORF">MANES_09G111300v8</name>
</gene>
<dbReference type="Pfam" id="PF21125">
    <property type="entry name" value="MPN_2A_DUB_like"/>
    <property type="match status" value="1"/>
</dbReference>
<dbReference type="Gramene" id="Manes.09G111300.1.v8.1">
    <property type="protein sequence ID" value="Manes.09G111300.1.v8.1.CDS"/>
    <property type="gene ID" value="Manes.09G111300.v8.1"/>
</dbReference>
<sequence length="314" mass="35170">MEDLPLQKVAISGPTLTYMIQRFSSSLGDVDGFLFGHVTHIAPSTLSDDSPQTSSDSDSPQLVATVTSFLCPSSPLSFYDALGRVDSSSLHRFLSPQTHHQFIGWFSARRKTPIRPSMREFSVSRSLSTNSQLSFPIKNSENPIKLSPCIFLLFATPLQDQLIHTHEYRAYQFRVSTQSFEPKSIDIVNIGPAFRGHYGSFSPNSPFPMLNCELSSLSAMNEDRRDEALSEIKQVSKDQRELDMCAEDFPVSNLSRLIGSEASNHTAGLENLYEKMLAKIDSLARQVEKSNAKVFEQEAHNRKLRYKVARTGPE</sequence>
<dbReference type="AlphaFoldDB" id="A0A2C9V9Z4"/>